<name>L9WR88_9EURY</name>
<organism evidence="10 11">
    <name type="scientific">Natronolimnohabitans innermongolicus JCM 12255</name>
    <dbReference type="NCBI Taxonomy" id="1227499"/>
    <lineage>
        <taxon>Archaea</taxon>
        <taxon>Methanobacteriati</taxon>
        <taxon>Methanobacteriota</taxon>
        <taxon>Stenosarchaea group</taxon>
        <taxon>Halobacteria</taxon>
        <taxon>Halobacteriales</taxon>
        <taxon>Natrialbaceae</taxon>
        <taxon>Natronolimnohabitans</taxon>
    </lineage>
</organism>
<keyword evidence="2 7" id="KW-0698">rRNA processing</keyword>
<dbReference type="AlphaFoldDB" id="L9WR88"/>
<dbReference type="InterPro" id="IPR029063">
    <property type="entry name" value="SAM-dependent_MTases_sf"/>
</dbReference>
<comment type="subcellular location">
    <subcellularLocation>
        <location evidence="7">Cytoplasm</location>
    </subcellularLocation>
</comment>
<dbReference type="HAMAP" id="MF_00607">
    <property type="entry name" value="16SrRNA_methyltr_A"/>
    <property type="match status" value="1"/>
</dbReference>
<evidence type="ECO:0000256" key="4">
    <source>
        <dbReference type="ARBA" id="ARBA00022679"/>
    </source>
</evidence>
<dbReference type="STRING" id="1227499.C493_17391"/>
<dbReference type="InterPro" id="IPR023165">
    <property type="entry name" value="rRNA_Ade_diMease-like_C"/>
</dbReference>
<keyword evidence="6 7" id="KW-0694">RNA-binding</keyword>
<feature type="binding site" evidence="7">
    <location>
        <position position="183"/>
    </location>
    <ligand>
        <name>S-adenosyl-L-methionine</name>
        <dbReference type="ChEBI" id="CHEBI:59789"/>
    </ligand>
</feature>
<comment type="caution">
    <text evidence="10">The sequence shown here is derived from an EMBL/GenBank/DDBJ whole genome shotgun (WGS) entry which is preliminary data.</text>
</comment>
<dbReference type="SUPFAM" id="SSF53335">
    <property type="entry name" value="S-adenosyl-L-methionine-dependent methyltransferases"/>
    <property type="match status" value="1"/>
</dbReference>
<evidence type="ECO:0000256" key="6">
    <source>
        <dbReference type="ARBA" id="ARBA00022884"/>
    </source>
</evidence>
<dbReference type="CDD" id="cd02440">
    <property type="entry name" value="AdoMet_MTases"/>
    <property type="match status" value="1"/>
</dbReference>
<dbReference type="EMBL" id="AOHZ01000081">
    <property type="protein sequence ID" value="ELY51726.1"/>
    <property type="molecule type" value="Genomic_DNA"/>
</dbReference>
<dbReference type="Pfam" id="PF00398">
    <property type="entry name" value="RrnaAD"/>
    <property type="match status" value="1"/>
</dbReference>
<keyword evidence="11" id="KW-1185">Reference proteome</keyword>
<dbReference type="PANTHER" id="PTHR11727:SF7">
    <property type="entry name" value="DIMETHYLADENOSINE TRANSFERASE-RELATED"/>
    <property type="match status" value="1"/>
</dbReference>
<dbReference type="InterPro" id="IPR011530">
    <property type="entry name" value="rRNA_adenine_dimethylase"/>
</dbReference>
<feature type="compositionally biased region" description="Basic and acidic residues" evidence="8">
    <location>
        <begin position="29"/>
        <end position="39"/>
    </location>
</feature>
<evidence type="ECO:0000259" key="9">
    <source>
        <dbReference type="SMART" id="SM00650"/>
    </source>
</evidence>
<dbReference type="PANTHER" id="PTHR11727">
    <property type="entry name" value="DIMETHYLADENOSINE TRANSFERASE"/>
    <property type="match status" value="1"/>
</dbReference>
<dbReference type="InterPro" id="IPR020598">
    <property type="entry name" value="rRNA_Ade_methylase_Trfase_N"/>
</dbReference>
<keyword evidence="4 7" id="KW-0808">Transferase</keyword>
<evidence type="ECO:0000256" key="3">
    <source>
        <dbReference type="ARBA" id="ARBA00022603"/>
    </source>
</evidence>
<protein>
    <recommendedName>
        <fullName evidence="7">Probable ribosomal RNA small subunit methyltransferase A</fullName>
        <ecNumber evidence="7">2.1.1.-</ecNumber>
    </recommendedName>
    <alternativeName>
        <fullName evidence="7">16S rRNA dimethyladenosine transferase</fullName>
    </alternativeName>
    <alternativeName>
        <fullName evidence="7">16S rRNA dimethylase</fullName>
    </alternativeName>
    <alternativeName>
        <fullName evidence="7">S-adenosylmethionine-6-N',N'-adenosyl(rRNA) dimethyltransferase</fullName>
    </alternativeName>
</protein>
<evidence type="ECO:0000256" key="1">
    <source>
        <dbReference type="ARBA" id="ARBA00022490"/>
    </source>
</evidence>
<dbReference type="NCBIfam" id="NF011486">
    <property type="entry name" value="PRK14896.1-1"/>
    <property type="match status" value="1"/>
</dbReference>
<feature type="region of interest" description="Disordered" evidence="8">
    <location>
        <begin position="1"/>
        <end position="88"/>
    </location>
</feature>
<keyword evidence="5 7" id="KW-0949">S-adenosyl-L-methionine</keyword>
<accession>L9WR88</accession>
<proteinExistence type="inferred from homology"/>
<dbReference type="Proteomes" id="UP000011602">
    <property type="component" value="Unassembled WGS sequence"/>
</dbReference>
<keyword evidence="3 7" id="KW-0489">Methyltransferase</keyword>
<dbReference type="PROSITE" id="PS01131">
    <property type="entry name" value="RRNA_A_DIMETH"/>
    <property type="match status" value="1"/>
</dbReference>
<evidence type="ECO:0000256" key="5">
    <source>
        <dbReference type="ARBA" id="ARBA00022691"/>
    </source>
</evidence>
<comment type="function">
    <text evidence="7">Specifically dimethylates two adjacent adenosines in the loop of a conserved hairpin near the 3'-end of 16S rRNA in the 30S particle. May play a critical role in biogenesis of 30S subunits.</text>
</comment>
<reference evidence="10 11" key="1">
    <citation type="journal article" date="2014" name="PLoS Genet.">
        <title>Phylogenetically driven sequencing of extremely halophilic archaea reveals strategies for static and dynamic osmo-response.</title>
        <authorList>
            <person name="Becker E.A."/>
            <person name="Seitzer P.M."/>
            <person name="Tritt A."/>
            <person name="Larsen D."/>
            <person name="Krusor M."/>
            <person name="Yao A.I."/>
            <person name="Wu D."/>
            <person name="Madern D."/>
            <person name="Eisen J.A."/>
            <person name="Darling A.E."/>
            <person name="Facciotti M.T."/>
        </authorList>
    </citation>
    <scope>NUCLEOTIDE SEQUENCE [LARGE SCALE GENOMIC DNA]</scope>
    <source>
        <strain evidence="10 11">JCM 12255</strain>
    </source>
</reference>
<evidence type="ECO:0000256" key="8">
    <source>
        <dbReference type="SAM" id="MobiDB-lite"/>
    </source>
</evidence>
<dbReference type="PATRIC" id="fig|1227499.3.peg.3572"/>
<evidence type="ECO:0000256" key="7">
    <source>
        <dbReference type="HAMAP-Rule" id="MF_00607"/>
    </source>
</evidence>
<comment type="similarity">
    <text evidence="7">Belongs to the class I-like SAM-binding methyltransferase superfamily. rRNA adenine N(6)-methyltransferase family. RsmA subfamily.</text>
</comment>
<dbReference type="GO" id="GO:0003723">
    <property type="term" value="F:RNA binding"/>
    <property type="evidence" value="ECO:0007669"/>
    <property type="project" value="UniProtKB-KW"/>
</dbReference>
<evidence type="ECO:0000313" key="10">
    <source>
        <dbReference type="EMBL" id="ELY51726.1"/>
    </source>
</evidence>
<evidence type="ECO:0000313" key="11">
    <source>
        <dbReference type="Proteomes" id="UP000011602"/>
    </source>
</evidence>
<dbReference type="SMART" id="SM00650">
    <property type="entry name" value="rADc"/>
    <property type="match status" value="1"/>
</dbReference>
<keyword evidence="1 7" id="KW-0963">Cytoplasm</keyword>
<dbReference type="GO" id="GO:0000179">
    <property type="term" value="F:rRNA (adenine-N6,N6-)-dimethyltransferase activity"/>
    <property type="evidence" value="ECO:0007669"/>
    <property type="project" value="InterPro"/>
</dbReference>
<dbReference type="EC" id="2.1.1.-" evidence="7"/>
<dbReference type="NCBIfam" id="TIGR00755">
    <property type="entry name" value="ksgA"/>
    <property type="match status" value="1"/>
</dbReference>
<dbReference type="InterPro" id="IPR020596">
    <property type="entry name" value="rRNA_Ade_Mease_Trfase_CS"/>
</dbReference>
<feature type="binding site" evidence="7">
    <location>
        <position position="107"/>
    </location>
    <ligand>
        <name>S-adenosyl-L-methionine</name>
        <dbReference type="ChEBI" id="CHEBI:59789"/>
    </ligand>
</feature>
<gene>
    <name evidence="7 10" type="primary">ksgA</name>
    <name evidence="7" type="synonym">rsmA</name>
    <name evidence="10" type="ORF">C493_17391</name>
</gene>
<dbReference type="GO" id="GO:0005737">
    <property type="term" value="C:cytoplasm"/>
    <property type="evidence" value="ECO:0007669"/>
    <property type="project" value="UniProtKB-SubCell"/>
</dbReference>
<dbReference type="Gene3D" id="1.10.8.100">
    <property type="entry name" value="Ribosomal RNA adenine dimethylase-like, domain 2"/>
    <property type="match status" value="1"/>
</dbReference>
<feature type="binding site" evidence="7">
    <location>
        <position position="155"/>
    </location>
    <ligand>
        <name>S-adenosyl-L-methionine</name>
        <dbReference type="ChEBI" id="CHEBI:59789"/>
    </ligand>
</feature>
<dbReference type="Gene3D" id="3.40.50.150">
    <property type="entry name" value="Vaccinia Virus protein VP39"/>
    <property type="match status" value="1"/>
</dbReference>
<feature type="binding site" evidence="7">
    <location>
        <position position="198"/>
    </location>
    <ligand>
        <name>S-adenosyl-L-methionine</name>
        <dbReference type="ChEBI" id="CHEBI:59789"/>
    </ligand>
</feature>
<dbReference type="eggNOG" id="arCOG04131">
    <property type="taxonomic scope" value="Archaea"/>
</dbReference>
<dbReference type="InterPro" id="IPR001737">
    <property type="entry name" value="KsgA/Erm"/>
</dbReference>
<sequence>MLAKTAHGFGTKFVRHSPNPGARHRKRRLERDTKPEPNPRDGGSTGGRGRSLEHEYGGLERAPSGASRRRDGAFTPGPTQTRAMRDPDGLIARAGVRGDPDRDQHFLVDDRVLDRLPTYLTEIDADTSHLLEIGGGTGALTDRLLAIADEVTVVERDRKLAAFLEAEFADEIDAGRLTVIEGDALEVALPDFTASVSNLPYGVSSEITFRLLPEQRPLVLMFQQEFAERMVAQPGTSEYGRLSVSTQHYADAELVESIPKEAFSPPPAVQSAVVRLEPRAPDYEVDDEAFFLRFVKALFTQRRKTIRNAIRNTAHISGLEAPDAVVEAADDDVLQKRADAMSPAAFAALAQLALDVGEPGEGQ</sequence>
<feature type="binding site" evidence="7">
    <location>
        <position position="134"/>
    </location>
    <ligand>
        <name>S-adenosyl-L-methionine</name>
        <dbReference type="ChEBI" id="CHEBI:59789"/>
    </ligand>
</feature>
<evidence type="ECO:0000256" key="2">
    <source>
        <dbReference type="ARBA" id="ARBA00022552"/>
    </source>
</evidence>
<feature type="domain" description="Ribosomal RNA adenine methylase transferase N-terminal" evidence="9">
    <location>
        <begin position="112"/>
        <end position="280"/>
    </location>
</feature>
<feature type="binding site" evidence="7">
    <location>
        <position position="105"/>
    </location>
    <ligand>
        <name>S-adenosyl-L-methionine</name>
        <dbReference type="ChEBI" id="CHEBI:59789"/>
    </ligand>
</feature>